<keyword evidence="3" id="KW-1185">Reference proteome</keyword>
<evidence type="ECO:0000313" key="3">
    <source>
        <dbReference type="Proteomes" id="UP001457282"/>
    </source>
</evidence>
<accession>A0AAW1XVF0</accession>
<dbReference type="Proteomes" id="UP001457282">
    <property type="component" value="Unassembled WGS sequence"/>
</dbReference>
<keyword evidence="1" id="KW-0472">Membrane</keyword>
<keyword evidence="1" id="KW-0812">Transmembrane</keyword>
<gene>
    <name evidence="2" type="ORF">M0R45_017190</name>
</gene>
<organism evidence="2 3">
    <name type="scientific">Rubus argutus</name>
    <name type="common">Southern blackberry</name>
    <dbReference type="NCBI Taxonomy" id="59490"/>
    <lineage>
        <taxon>Eukaryota</taxon>
        <taxon>Viridiplantae</taxon>
        <taxon>Streptophyta</taxon>
        <taxon>Embryophyta</taxon>
        <taxon>Tracheophyta</taxon>
        <taxon>Spermatophyta</taxon>
        <taxon>Magnoliopsida</taxon>
        <taxon>eudicotyledons</taxon>
        <taxon>Gunneridae</taxon>
        <taxon>Pentapetalae</taxon>
        <taxon>rosids</taxon>
        <taxon>fabids</taxon>
        <taxon>Rosales</taxon>
        <taxon>Rosaceae</taxon>
        <taxon>Rosoideae</taxon>
        <taxon>Rosoideae incertae sedis</taxon>
        <taxon>Rubus</taxon>
    </lineage>
</organism>
<dbReference type="EMBL" id="JBEDUW010000003">
    <property type="protein sequence ID" value="KAK9940534.1"/>
    <property type="molecule type" value="Genomic_DNA"/>
</dbReference>
<proteinExistence type="predicted"/>
<name>A0AAW1XVF0_RUBAR</name>
<protein>
    <submittedName>
        <fullName evidence="2">Uncharacterized protein</fullName>
    </submittedName>
</protein>
<sequence length="131" mass="15215">MMEEELQREFSRIRASLISYISVVAELICLHFTLLDALLKAQELLDRRNKLLLEDDRLVTLELELLQALERENEKELLWAKDELDGIQADKRAVEQALQSAKEFDSYQAWEAVVECLRLEFLGSSSECEGR</sequence>
<evidence type="ECO:0000256" key="1">
    <source>
        <dbReference type="SAM" id="Phobius"/>
    </source>
</evidence>
<reference evidence="2 3" key="1">
    <citation type="journal article" date="2023" name="G3 (Bethesda)">
        <title>A chromosome-length genome assembly and annotation of blackberry (Rubus argutus, cv. 'Hillquist').</title>
        <authorList>
            <person name="Bruna T."/>
            <person name="Aryal R."/>
            <person name="Dudchenko O."/>
            <person name="Sargent D.J."/>
            <person name="Mead D."/>
            <person name="Buti M."/>
            <person name="Cavallini A."/>
            <person name="Hytonen T."/>
            <person name="Andres J."/>
            <person name="Pham M."/>
            <person name="Weisz D."/>
            <person name="Mascagni F."/>
            <person name="Usai G."/>
            <person name="Natali L."/>
            <person name="Bassil N."/>
            <person name="Fernandez G.E."/>
            <person name="Lomsadze A."/>
            <person name="Armour M."/>
            <person name="Olukolu B."/>
            <person name="Poorten T."/>
            <person name="Britton C."/>
            <person name="Davik J."/>
            <person name="Ashrafi H."/>
            <person name="Aiden E.L."/>
            <person name="Borodovsky M."/>
            <person name="Worthington M."/>
        </authorList>
    </citation>
    <scope>NUCLEOTIDE SEQUENCE [LARGE SCALE GENOMIC DNA]</scope>
    <source>
        <strain evidence="2">PI 553951</strain>
    </source>
</reference>
<dbReference type="AlphaFoldDB" id="A0AAW1XVF0"/>
<evidence type="ECO:0000313" key="2">
    <source>
        <dbReference type="EMBL" id="KAK9940534.1"/>
    </source>
</evidence>
<feature type="transmembrane region" description="Helical" evidence="1">
    <location>
        <begin position="20"/>
        <end position="39"/>
    </location>
</feature>
<comment type="caution">
    <text evidence="2">The sequence shown here is derived from an EMBL/GenBank/DDBJ whole genome shotgun (WGS) entry which is preliminary data.</text>
</comment>
<keyword evidence="1" id="KW-1133">Transmembrane helix</keyword>